<keyword evidence="1" id="KW-0732">Signal</keyword>
<sequence length="110" mass="10747">MAAPAVSIICLGACLTLSAALPVTGAALGAPETGQAAVLFNPSATPSQLALAAASAGVEIVRFGGAPGTLIVHIDQPGGHDALRRAGAWLIADPVILGGCAVQPIKESRS</sequence>
<keyword evidence="3" id="KW-1185">Reference proteome</keyword>
<feature type="chain" id="PRO_5024426940" evidence="1">
    <location>
        <begin position="20"/>
        <end position="110"/>
    </location>
</feature>
<reference evidence="2 3" key="1">
    <citation type="submission" date="2019-09" db="EMBL/GenBank/DDBJ databases">
        <authorList>
            <person name="Kevbrin V."/>
            <person name="Grouzdev D.S."/>
        </authorList>
    </citation>
    <scope>NUCLEOTIDE SEQUENCE [LARGE SCALE GENOMIC DNA]</scope>
    <source>
        <strain evidence="2 3">G-192</strain>
    </source>
</reference>
<evidence type="ECO:0000313" key="2">
    <source>
        <dbReference type="EMBL" id="KAA5802277.1"/>
    </source>
</evidence>
<dbReference type="AlphaFoldDB" id="A0A5M6ZEU7"/>
<dbReference type="EMBL" id="VWOJ01000003">
    <property type="protein sequence ID" value="KAA5802277.1"/>
    <property type="molecule type" value="Genomic_DNA"/>
</dbReference>
<name>A0A5M6ZEU7_9PROT</name>
<gene>
    <name evidence="2" type="ORF">F1654_10630</name>
</gene>
<accession>A0A5M6ZEU7</accession>
<comment type="caution">
    <text evidence="2">The sequence shown here is derived from an EMBL/GenBank/DDBJ whole genome shotgun (WGS) entry which is preliminary data.</text>
</comment>
<dbReference type="RefSeq" id="WP_150023528.1">
    <property type="nucleotide sequence ID" value="NZ_VWOJ01000003.1"/>
</dbReference>
<evidence type="ECO:0000313" key="3">
    <source>
        <dbReference type="Proteomes" id="UP000325122"/>
    </source>
</evidence>
<dbReference type="Proteomes" id="UP000325122">
    <property type="component" value="Unassembled WGS sequence"/>
</dbReference>
<organism evidence="2 3">
    <name type="scientific">Alkalicaulis satelles</name>
    <dbReference type="NCBI Taxonomy" id="2609175"/>
    <lineage>
        <taxon>Bacteria</taxon>
        <taxon>Pseudomonadati</taxon>
        <taxon>Pseudomonadota</taxon>
        <taxon>Alphaproteobacteria</taxon>
        <taxon>Maricaulales</taxon>
        <taxon>Maricaulaceae</taxon>
        <taxon>Alkalicaulis</taxon>
    </lineage>
</organism>
<feature type="signal peptide" evidence="1">
    <location>
        <begin position="1"/>
        <end position="19"/>
    </location>
</feature>
<protein>
    <submittedName>
        <fullName evidence="2">Uncharacterized protein</fullName>
    </submittedName>
</protein>
<proteinExistence type="predicted"/>
<evidence type="ECO:0000256" key="1">
    <source>
        <dbReference type="SAM" id="SignalP"/>
    </source>
</evidence>